<evidence type="ECO:0000313" key="1">
    <source>
        <dbReference type="EMBL" id="KAL2649179.1"/>
    </source>
</evidence>
<protein>
    <submittedName>
        <fullName evidence="1">Uncharacterized protein</fullName>
    </submittedName>
</protein>
<reference evidence="1 2" key="1">
    <citation type="submission" date="2024-09" db="EMBL/GenBank/DDBJ databases">
        <title>Chromosome-scale assembly of Riccia fluitans.</title>
        <authorList>
            <person name="Paukszto L."/>
            <person name="Sawicki J."/>
            <person name="Karawczyk K."/>
            <person name="Piernik-Szablinska J."/>
            <person name="Szczecinska M."/>
            <person name="Mazdziarz M."/>
        </authorList>
    </citation>
    <scope>NUCLEOTIDE SEQUENCE [LARGE SCALE GENOMIC DNA]</scope>
    <source>
        <strain evidence="1">Rf_01</strain>
        <tissue evidence="1">Aerial parts of the thallus</tissue>
    </source>
</reference>
<gene>
    <name evidence="1" type="ORF">R1flu_017307</name>
</gene>
<organism evidence="1 2">
    <name type="scientific">Riccia fluitans</name>
    <dbReference type="NCBI Taxonomy" id="41844"/>
    <lineage>
        <taxon>Eukaryota</taxon>
        <taxon>Viridiplantae</taxon>
        <taxon>Streptophyta</taxon>
        <taxon>Embryophyta</taxon>
        <taxon>Marchantiophyta</taxon>
        <taxon>Marchantiopsida</taxon>
        <taxon>Marchantiidae</taxon>
        <taxon>Marchantiales</taxon>
        <taxon>Ricciaceae</taxon>
        <taxon>Riccia</taxon>
    </lineage>
</organism>
<proteinExistence type="predicted"/>
<sequence length="262" mass="29825">MATLFGMTYFGDPESFRHAQRRAVSETVKDVSKQKYVELFLKKGREHLNESSIRRAVLPQIFTDAVGRLLSSAEYDLVLRFGSQKGSTVMTIFLLITTKSFPTPFALWYFPVQPGNISIEEFKRTIDTMKADRAVSPPPIITKVTKTLTGKPPPKKKVLNSQVQLRICIAVTIEIEVVLFFGFEIKDMKHKHRRDPLGPTDAYQRPLTQNMEYGWDAMVFPGDSAVPLHERKYYHPKGQTDVTVGGEGLTLESYYGVEYIRI</sequence>
<keyword evidence="2" id="KW-1185">Reference proteome</keyword>
<accession>A0ABD1ZFZ9</accession>
<dbReference type="Proteomes" id="UP001605036">
    <property type="component" value="Unassembled WGS sequence"/>
</dbReference>
<comment type="caution">
    <text evidence="1">The sequence shown here is derived from an EMBL/GenBank/DDBJ whole genome shotgun (WGS) entry which is preliminary data.</text>
</comment>
<dbReference type="AlphaFoldDB" id="A0ABD1ZFZ9"/>
<name>A0ABD1ZFZ9_9MARC</name>
<evidence type="ECO:0000313" key="2">
    <source>
        <dbReference type="Proteomes" id="UP001605036"/>
    </source>
</evidence>
<dbReference type="EMBL" id="JBHFFA010000001">
    <property type="protein sequence ID" value="KAL2649179.1"/>
    <property type="molecule type" value="Genomic_DNA"/>
</dbReference>